<feature type="transmembrane region" description="Helical" evidence="1">
    <location>
        <begin position="71"/>
        <end position="92"/>
    </location>
</feature>
<sequence length="189" mass="21117">MTLRRCWSHPLIPGLLLLLTALARPWLEASMARHMALELPALFIVGWLSARHLRPAAGTPFCAWNQEGIPALLLASLITLFWMIPLALDAAVLDPAVAVLKVCSVIAAGLLAGWCWPRLHLIVQALFLFNWTAMNLLIGILYIGAPQQLCSTYLADDQLWAGRGLITWSMVAMGGWIGWWVFQLRRRLR</sequence>
<proteinExistence type="predicted"/>
<keyword evidence="1" id="KW-0472">Membrane</keyword>
<accession>A0A2V1K798</accession>
<feature type="transmembrane region" description="Helical" evidence="1">
    <location>
        <begin position="165"/>
        <end position="182"/>
    </location>
</feature>
<feature type="transmembrane region" description="Helical" evidence="1">
    <location>
        <begin position="33"/>
        <end position="50"/>
    </location>
</feature>
<gene>
    <name evidence="2" type="ORF">DD235_04530</name>
</gene>
<keyword evidence="1" id="KW-0812">Transmembrane</keyword>
<feature type="transmembrane region" description="Helical" evidence="1">
    <location>
        <begin position="123"/>
        <end position="145"/>
    </location>
</feature>
<evidence type="ECO:0000313" key="3">
    <source>
        <dbReference type="Proteomes" id="UP000245212"/>
    </source>
</evidence>
<keyword evidence="1" id="KW-1133">Transmembrane helix</keyword>
<reference evidence="3" key="1">
    <citation type="submission" date="2018-05" db="EMBL/GenBank/DDBJ databases">
        <authorList>
            <person name="Li Y."/>
        </authorList>
    </citation>
    <scope>NUCLEOTIDE SEQUENCE [LARGE SCALE GENOMIC DNA]</scope>
    <source>
        <strain evidence="3">3d-2-2</strain>
    </source>
</reference>
<keyword evidence="3" id="KW-1185">Reference proteome</keyword>
<dbReference type="RefSeq" id="WP_109060810.1">
    <property type="nucleotide sequence ID" value="NZ_QETA01000001.1"/>
</dbReference>
<protein>
    <recommendedName>
        <fullName evidence="4">DUF1404 domain-containing protein</fullName>
    </recommendedName>
</protein>
<evidence type="ECO:0008006" key="4">
    <source>
        <dbReference type="Google" id="ProtNLM"/>
    </source>
</evidence>
<comment type="caution">
    <text evidence="2">The sequence shown here is derived from an EMBL/GenBank/DDBJ whole genome shotgun (WGS) entry which is preliminary data.</text>
</comment>
<organism evidence="2 3">
    <name type="scientific">Corticimicrobacter populi</name>
    <dbReference type="NCBI Taxonomy" id="2175229"/>
    <lineage>
        <taxon>Bacteria</taxon>
        <taxon>Pseudomonadati</taxon>
        <taxon>Pseudomonadota</taxon>
        <taxon>Betaproteobacteria</taxon>
        <taxon>Burkholderiales</taxon>
        <taxon>Alcaligenaceae</taxon>
        <taxon>Corticimicrobacter</taxon>
    </lineage>
</organism>
<dbReference type="AlphaFoldDB" id="A0A2V1K798"/>
<name>A0A2V1K798_9BURK</name>
<dbReference type="Proteomes" id="UP000245212">
    <property type="component" value="Unassembled WGS sequence"/>
</dbReference>
<evidence type="ECO:0000256" key="1">
    <source>
        <dbReference type="SAM" id="Phobius"/>
    </source>
</evidence>
<dbReference type="InterPro" id="IPR009844">
    <property type="entry name" value="DUF1404"/>
</dbReference>
<dbReference type="Pfam" id="PF07185">
    <property type="entry name" value="DUF1404"/>
    <property type="match status" value="1"/>
</dbReference>
<dbReference type="EMBL" id="QETA01000001">
    <property type="protein sequence ID" value="PWF25407.1"/>
    <property type="molecule type" value="Genomic_DNA"/>
</dbReference>
<feature type="transmembrane region" description="Helical" evidence="1">
    <location>
        <begin position="98"/>
        <end position="116"/>
    </location>
</feature>
<evidence type="ECO:0000313" key="2">
    <source>
        <dbReference type="EMBL" id="PWF25407.1"/>
    </source>
</evidence>